<sequence>MHIAWIGKKSPFCGNVTYSREVTNALHRKHQVSFLHFAQEASESDNWENFQEVSLPFLYKSQVYTIPTLKATKVLTDSLREIKPDIVHASLSLSPLDFMLPEICEQLKLPLIATFHTAFAGKGAKFISGTQMLAYQLYAPCLANYDRVIVFSQIQRELLASLGVKEKKIVVIPNGVDTTKFSPGDSKIKEEFKAERLFVYQGRIAPEKNVESLLRAWKQSQMRSGSKLLIVGDGSLKSSLEPFYGSESGVIWLGFVAEEQRRIDILRGADVFILPSLVEGLSLSLLEAMACGIACLATDVGADGEVLEAGAGVVLKTKTVRSQLRTLLPLFQDHPELTALLGLKARQRVLDRYTLSKNIIQLEELYKEVLAQWPVTLSPKV</sequence>
<dbReference type="PANTHER" id="PTHR45947">
    <property type="entry name" value="SULFOQUINOVOSYL TRANSFERASE SQD2"/>
    <property type="match status" value="1"/>
</dbReference>
<gene>
    <name evidence="3" type="ORF">VB620_00055</name>
</gene>
<evidence type="ECO:0000259" key="1">
    <source>
        <dbReference type="Pfam" id="PF00534"/>
    </source>
</evidence>
<dbReference type="InterPro" id="IPR050194">
    <property type="entry name" value="Glycosyltransferase_grp1"/>
</dbReference>
<dbReference type="PANTHER" id="PTHR45947:SF11">
    <property type="entry name" value="SLR1508 PROTEIN"/>
    <property type="match status" value="1"/>
</dbReference>
<dbReference type="CDD" id="cd03801">
    <property type="entry name" value="GT4_PimA-like"/>
    <property type="match status" value="1"/>
</dbReference>
<dbReference type="EC" id="2.4.-.-" evidence="3"/>
<organism evidence="3 4">
    <name type="scientific">Nodularia harveyana UHCC-0300</name>
    <dbReference type="NCBI Taxonomy" id="2974287"/>
    <lineage>
        <taxon>Bacteria</taxon>
        <taxon>Bacillati</taxon>
        <taxon>Cyanobacteriota</taxon>
        <taxon>Cyanophyceae</taxon>
        <taxon>Nostocales</taxon>
        <taxon>Nodulariaceae</taxon>
        <taxon>Nodularia</taxon>
    </lineage>
</organism>
<keyword evidence="3" id="KW-0328">Glycosyltransferase</keyword>
<evidence type="ECO:0000313" key="3">
    <source>
        <dbReference type="EMBL" id="MEA5579729.1"/>
    </source>
</evidence>
<feature type="domain" description="Glycosyl transferase family 1" evidence="1">
    <location>
        <begin position="187"/>
        <end position="337"/>
    </location>
</feature>
<protein>
    <submittedName>
        <fullName evidence="3">Glycosyltransferase family 4 protein</fullName>
        <ecNumber evidence="3">2.4.-.-</ecNumber>
    </submittedName>
</protein>
<dbReference type="SUPFAM" id="SSF53756">
    <property type="entry name" value="UDP-Glycosyltransferase/glycogen phosphorylase"/>
    <property type="match status" value="1"/>
</dbReference>
<dbReference type="InterPro" id="IPR028098">
    <property type="entry name" value="Glyco_trans_4-like_N"/>
</dbReference>
<evidence type="ECO:0000259" key="2">
    <source>
        <dbReference type="Pfam" id="PF13439"/>
    </source>
</evidence>
<dbReference type="Pfam" id="PF13439">
    <property type="entry name" value="Glyco_transf_4"/>
    <property type="match status" value="1"/>
</dbReference>
<dbReference type="GO" id="GO:0016757">
    <property type="term" value="F:glycosyltransferase activity"/>
    <property type="evidence" value="ECO:0007669"/>
    <property type="project" value="UniProtKB-KW"/>
</dbReference>
<dbReference type="EMBL" id="JAYGHG010000001">
    <property type="protein sequence ID" value="MEA5579729.1"/>
    <property type="molecule type" value="Genomic_DNA"/>
</dbReference>
<reference evidence="3 4" key="1">
    <citation type="submission" date="2023-12" db="EMBL/GenBank/DDBJ databases">
        <title>Baltic Sea Cyanobacteria.</title>
        <authorList>
            <person name="Delbaje E."/>
            <person name="Fewer D.P."/>
            <person name="Shishido T.K."/>
        </authorList>
    </citation>
    <scope>NUCLEOTIDE SEQUENCE [LARGE SCALE GENOMIC DNA]</scope>
    <source>
        <strain evidence="3 4">UHCC-0300</strain>
    </source>
</reference>
<dbReference type="Pfam" id="PF00534">
    <property type="entry name" value="Glycos_transf_1"/>
    <property type="match status" value="1"/>
</dbReference>
<keyword evidence="3" id="KW-0808">Transferase</keyword>
<dbReference type="RefSeq" id="WP_323194079.1">
    <property type="nucleotide sequence ID" value="NZ_JAYGHG010000001.1"/>
</dbReference>
<accession>A0ABU5U979</accession>
<dbReference type="Gene3D" id="3.40.50.2000">
    <property type="entry name" value="Glycogen Phosphorylase B"/>
    <property type="match status" value="2"/>
</dbReference>
<dbReference type="InterPro" id="IPR001296">
    <property type="entry name" value="Glyco_trans_1"/>
</dbReference>
<keyword evidence="4" id="KW-1185">Reference proteome</keyword>
<name>A0ABU5U979_9CYAN</name>
<comment type="caution">
    <text evidence="3">The sequence shown here is derived from an EMBL/GenBank/DDBJ whole genome shotgun (WGS) entry which is preliminary data.</text>
</comment>
<proteinExistence type="predicted"/>
<dbReference type="Proteomes" id="UP001302120">
    <property type="component" value="Unassembled WGS sequence"/>
</dbReference>
<evidence type="ECO:0000313" key="4">
    <source>
        <dbReference type="Proteomes" id="UP001302120"/>
    </source>
</evidence>
<feature type="domain" description="Glycosyltransferase subfamily 4-like N-terminal" evidence="2">
    <location>
        <begin position="16"/>
        <end position="179"/>
    </location>
</feature>